<dbReference type="SUPFAM" id="SSF51182">
    <property type="entry name" value="RmlC-like cupins"/>
    <property type="match status" value="1"/>
</dbReference>
<evidence type="ECO:0000256" key="2">
    <source>
        <dbReference type="ARBA" id="ARBA00007456"/>
    </source>
</evidence>
<dbReference type="Gene3D" id="2.60.120.10">
    <property type="entry name" value="Jelly Rolls"/>
    <property type="match status" value="1"/>
</dbReference>
<evidence type="ECO:0000259" key="6">
    <source>
        <dbReference type="SMART" id="SM00835"/>
    </source>
</evidence>
<keyword evidence="8" id="KW-1185">Reference proteome</keyword>
<comment type="similarity">
    <text evidence="2">Belongs to the germin family.</text>
</comment>
<sequence>MSASSNKDSVIDLFNLKNQGSAAGGTVGRMNLKTLPSLDRQKMAVTLILLEPCGINLPHTHPRAAEGLYVVSGDKVLLGVIEENGSKVILNNLHKGEATFVPQCAIHFEQNLQCEPAVLIAANNNEDPGTLTIES</sequence>
<dbReference type="AlphaFoldDB" id="A0A507DTT3"/>
<dbReference type="Pfam" id="PF00190">
    <property type="entry name" value="Cupin_1"/>
    <property type="match status" value="1"/>
</dbReference>
<feature type="domain" description="Cupin type-1" evidence="6">
    <location>
        <begin position="14"/>
        <end position="132"/>
    </location>
</feature>
<dbReference type="InterPro" id="IPR014710">
    <property type="entry name" value="RmlC-like_jellyroll"/>
</dbReference>
<keyword evidence="3" id="KW-0964">Secreted</keyword>
<accession>A0A507DTT3</accession>
<dbReference type="PANTHER" id="PTHR31238">
    <property type="entry name" value="GERMIN-LIKE PROTEIN SUBFAMILY 3 MEMBER 3"/>
    <property type="match status" value="1"/>
</dbReference>
<dbReference type="GO" id="GO:0005576">
    <property type="term" value="C:extracellular region"/>
    <property type="evidence" value="ECO:0007669"/>
    <property type="project" value="UniProtKB-SubCell"/>
</dbReference>
<dbReference type="PRINTS" id="PR00325">
    <property type="entry name" value="GERMIN"/>
</dbReference>
<dbReference type="CDD" id="cd02241">
    <property type="entry name" value="cupin_OxOx"/>
    <property type="match status" value="1"/>
</dbReference>
<keyword evidence="5" id="KW-0464">Manganese</keyword>
<dbReference type="STRING" id="109895.A0A507DTT3"/>
<dbReference type="Proteomes" id="UP000318582">
    <property type="component" value="Unassembled WGS sequence"/>
</dbReference>
<reference evidence="7 8" key="1">
    <citation type="journal article" date="2019" name="Sci. Rep.">
        <title>Comparative genomics of chytrid fungi reveal insights into the obligate biotrophic and pathogenic lifestyle of Synchytrium endobioticum.</title>
        <authorList>
            <person name="van de Vossenberg B.T.L.H."/>
            <person name="Warris S."/>
            <person name="Nguyen H.D.T."/>
            <person name="van Gent-Pelzer M.P.E."/>
            <person name="Joly D.L."/>
            <person name="van de Geest H.C."/>
            <person name="Bonants P.J.M."/>
            <person name="Smith D.S."/>
            <person name="Levesque C.A."/>
            <person name="van der Lee T.A.J."/>
        </authorList>
    </citation>
    <scope>NUCLEOTIDE SEQUENCE [LARGE SCALE GENOMIC DNA]</scope>
    <source>
        <strain evidence="7 8">CBS 809.83</strain>
    </source>
</reference>
<dbReference type="InterPro" id="IPR011051">
    <property type="entry name" value="RmlC_Cupin_sf"/>
</dbReference>
<evidence type="ECO:0000256" key="4">
    <source>
        <dbReference type="ARBA" id="ARBA00022723"/>
    </source>
</evidence>
<keyword evidence="4" id="KW-0479">Metal-binding</keyword>
<comment type="caution">
    <text evidence="7">The sequence shown here is derived from an EMBL/GenBank/DDBJ whole genome shotgun (WGS) entry which is preliminary data.</text>
</comment>
<protein>
    <recommendedName>
        <fullName evidence="6">Cupin type-1 domain-containing protein</fullName>
    </recommendedName>
</protein>
<comment type="subcellular location">
    <subcellularLocation>
        <location evidence="1">Secreted</location>
    </subcellularLocation>
</comment>
<evidence type="ECO:0000313" key="8">
    <source>
        <dbReference type="Proteomes" id="UP000318582"/>
    </source>
</evidence>
<name>A0A507DTT3_9FUNG</name>
<dbReference type="SMART" id="SM00835">
    <property type="entry name" value="Cupin_1"/>
    <property type="match status" value="1"/>
</dbReference>
<dbReference type="EMBL" id="QEAQ01000146">
    <property type="protein sequence ID" value="TPX54682.1"/>
    <property type="molecule type" value="Genomic_DNA"/>
</dbReference>
<gene>
    <name evidence="7" type="ORF">PhCBS80983_g05846</name>
</gene>
<evidence type="ECO:0000256" key="1">
    <source>
        <dbReference type="ARBA" id="ARBA00004613"/>
    </source>
</evidence>
<organism evidence="7 8">
    <name type="scientific">Powellomyces hirtus</name>
    <dbReference type="NCBI Taxonomy" id="109895"/>
    <lineage>
        <taxon>Eukaryota</taxon>
        <taxon>Fungi</taxon>
        <taxon>Fungi incertae sedis</taxon>
        <taxon>Chytridiomycota</taxon>
        <taxon>Chytridiomycota incertae sedis</taxon>
        <taxon>Chytridiomycetes</taxon>
        <taxon>Spizellomycetales</taxon>
        <taxon>Powellomycetaceae</taxon>
        <taxon>Powellomyces</taxon>
    </lineage>
</organism>
<dbReference type="InterPro" id="IPR001929">
    <property type="entry name" value="Germin"/>
</dbReference>
<evidence type="ECO:0000256" key="5">
    <source>
        <dbReference type="ARBA" id="ARBA00023211"/>
    </source>
</evidence>
<dbReference type="GO" id="GO:0030145">
    <property type="term" value="F:manganese ion binding"/>
    <property type="evidence" value="ECO:0007669"/>
    <property type="project" value="InterPro"/>
</dbReference>
<evidence type="ECO:0000256" key="3">
    <source>
        <dbReference type="ARBA" id="ARBA00022525"/>
    </source>
</evidence>
<dbReference type="InterPro" id="IPR006045">
    <property type="entry name" value="Cupin_1"/>
</dbReference>
<proteinExistence type="inferred from homology"/>
<evidence type="ECO:0000313" key="7">
    <source>
        <dbReference type="EMBL" id="TPX54682.1"/>
    </source>
</evidence>